<proteinExistence type="predicted"/>
<gene>
    <name evidence="1" type="ORF">DAI18_17840</name>
</gene>
<protein>
    <recommendedName>
        <fullName evidence="3">DUF1353 domain-containing protein</fullName>
    </recommendedName>
</protein>
<dbReference type="STRING" id="1122240.GCA_000620105_01789"/>
<evidence type="ECO:0000313" key="1">
    <source>
        <dbReference type="EMBL" id="AVY96171.1"/>
    </source>
</evidence>
<sequence>MTWRYRLDTAYTLKSPHLAGICFCNEWLRIGDGALTIPAGYAWDGCSPAWRVPGGLWLGTPDGPPGIDGRPPTFYPSLVHDALCQFAADVPVTRAATVALFHDMLRAAGMPAWCAALYAAAVRAFGPAAFGGDPHPAA</sequence>
<accession>A0A2S0PFM3</accession>
<dbReference type="Proteomes" id="UP000244173">
    <property type="component" value="Chromosome"/>
</dbReference>
<dbReference type="AlphaFoldDB" id="A0A2S0PFM3"/>
<evidence type="ECO:0000313" key="2">
    <source>
        <dbReference type="Proteomes" id="UP000244173"/>
    </source>
</evidence>
<dbReference type="KEGG" id="maer:DAI18_17840"/>
<dbReference type="OrthoDB" id="8706764at2"/>
<dbReference type="EMBL" id="CP028519">
    <property type="protein sequence ID" value="AVY96171.1"/>
    <property type="molecule type" value="Genomic_DNA"/>
</dbReference>
<evidence type="ECO:0008006" key="3">
    <source>
        <dbReference type="Google" id="ProtNLM"/>
    </source>
</evidence>
<name>A0A2S0PFM3_9NEIS</name>
<keyword evidence="2" id="KW-1185">Reference proteome</keyword>
<reference evidence="1 2" key="1">
    <citation type="submission" date="2018-04" db="EMBL/GenBank/DDBJ databases">
        <title>Denitrifier Microvirgula.</title>
        <authorList>
            <person name="Anderson E."/>
            <person name="Jang J."/>
            <person name="Ishii S."/>
        </authorList>
    </citation>
    <scope>NUCLEOTIDE SEQUENCE [LARGE SCALE GENOMIC DNA]</scope>
    <source>
        <strain evidence="1 2">BE2.4</strain>
    </source>
</reference>
<dbReference type="RefSeq" id="WP_107890392.1">
    <property type="nucleotide sequence ID" value="NZ_CP028519.1"/>
</dbReference>
<organism evidence="1 2">
    <name type="scientific">Microvirgula aerodenitrificans</name>
    <dbReference type="NCBI Taxonomy" id="57480"/>
    <lineage>
        <taxon>Bacteria</taxon>
        <taxon>Pseudomonadati</taxon>
        <taxon>Pseudomonadota</taxon>
        <taxon>Betaproteobacteria</taxon>
        <taxon>Neisseriales</taxon>
        <taxon>Aquaspirillaceae</taxon>
        <taxon>Microvirgula</taxon>
    </lineage>
</organism>